<dbReference type="AlphaFoldDB" id="A0A645HQ01"/>
<sequence>MRGRYRLMRHCRRQKIYSSLLLLSVMIFSLSSAAHWLWHCPPGAHGGASGWRQQTPPSQSQLSWQTSSHIPLTYAQHRFDCPLCAGLLLEGDCPDGISFCPTAEVPAFFPALPSGHGIAALLVFAARGPPALV</sequence>
<organism evidence="1">
    <name type="scientific">bioreactor metagenome</name>
    <dbReference type="NCBI Taxonomy" id="1076179"/>
    <lineage>
        <taxon>unclassified sequences</taxon>
        <taxon>metagenomes</taxon>
        <taxon>ecological metagenomes</taxon>
    </lineage>
</organism>
<name>A0A645HQ01_9ZZZZ</name>
<proteinExistence type="predicted"/>
<evidence type="ECO:0008006" key="2">
    <source>
        <dbReference type="Google" id="ProtNLM"/>
    </source>
</evidence>
<comment type="caution">
    <text evidence="1">The sequence shown here is derived from an EMBL/GenBank/DDBJ whole genome shotgun (WGS) entry which is preliminary data.</text>
</comment>
<accession>A0A645HQ01</accession>
<protein>
    <recommendedName>
        <fullName evidence="2">DUF2946 domain-containing protein</fullName>
    </recommendedName>
</protein>
<reference evidence="1" key="1">
    <citation type="submission" date="2019-08" db="EMBL/GenBank/DDBJ databases">
        <authorList>
            <person name="Kucharzyk K."/>
            <person name="Murdoch R.W."/>
            <person name="Higgins S."/>
            <person name="Loffler F."/>
        </authorList>
    </citation>
    <scope>NUCLEOTIDE SEQUENCE</scope>
</reference>
<gene>
    <name evidence="1" type="ORF">SDC9_188587</name>
</gene>
<dbReference type="EMBL" id="VSSQ01097858">
    <property type="protein sequence ID" value="MPN41047.1"/>
    <property type="molecule type" value="Genomic_DNA"/>
</dbReference>
<evidence type="ECO:0000313" key="1">
    <source>
        <dbReference type="EMBL" id="MPN41047.1"/>
    </source>
</evidence>